<sequence>MARLQQQASSTPLLLILLVTLLALSSAPTLTLASPTTSKTTNQHTVALIHPRQAASATPDTRCTSYLQTARLATVGGNSTYRTAYLQLSRQGTNANRVLLNAAVAALPALTVDKGLNAQCGNLTERVAAQTEEEFFGAGVVLGIGGVGGLDSPPGKIVGSDWTLVLIVAAMLGVMMGTWSML</sequence>
<feature type="transmembrane region" description="Helical" evidence="1">
    <location>
        <begin position="162"/>
        <end position="181"/>
    </location>
</feature>
<accession>A0A6A6W9F6</accession>
<evidence type="ECO:0000313" key="3">
    <source>
        <dbReference type="EMBL" id="KAF2759303.1"/>
    </source>
</evidence>
<proteinExistence type="predicted"/>
<gene>
    <name evidence="3" type="ORF">EJ05DRAFT_475523</name>
</gene>
<keyword evidence="1" id="KW-0472">Membrane</keyword>
<feature type="signal peptide" evidence="2">
    <location>
        <begin position="1"/>
        <end position="33"/>
    </location>
</feature>
<dbReference type="Proteomes" id="UP000799437">
    <property type="component" value="Unassembled WGS sequence"/>
</dbReference>
<keyword evidence="4" id="KW-1185">Reference proteome</keyword>
<evidence type="ECO:0000256" key="2">
    <source>
        <dbReference type="SAM" id="SignalP"/>
    </source>
</evidence>
<dbReference type="OrthoDB" id="3438213at2759"/>
<evidence type="ECO:0000256" key="1">
    <source>
        <dbReference type="SAM" id="Phobius"/>
    </source>
</evidence>
<organism evidence="3 4">
    <name type="scientific">Pseudovirgaria hyperparasitica</name>
    <dbReference type="NCBI Taxonomy" id="470096"/>
    <lineage>
        <taxon>Eukaryota</taxon>
        <taxon>Fungi</taxon>
        <taxon>Dikarya</taxon>
        <taxon>Ascomycota</taxon>
        <taxon>Pezizomycotina</taxon>
        <taxon>Dothideomycetes</taxon>
        <taxon>Dothideomycetes incertae sedis</taxon>
        <taxon>Acrospermales</taxon>
        <taxon>Acrospermaceae</taxon>
        <taxon>Pseudovirgaria</taxon>
    </lineage>
</organism>
<keyword evidence="1" id="KW-1133">Transmembrane helix</keyword>
<keyword evidence="1" id="KW-0812">Transmembrane</keyword>
<dbReference type="RefSeq" id="XP_033601754.1">
    <property type="nucleotide sequence ID" value="XM_033743818.1"/>
</dbReference>
<dbReference type="EMBL" id="ML996570">
    <property type="protein sequence ID" value="KAF2759303.1"/>
    <property type="molecule type" value="Genomic_DNA"/>
</dbReference>
<protein>
    <submittedName>
        <fullName evidence="3">Uncharacterized protein</fullName>
    </submittedName>
</protein>
<reference evidence="3" key="1">
    <citation type="journal article" date="2020" name="Stud. Mycol.">
        <title>101 Dothideomycetes genomes: a test case for predicting lifestyles and emergence of pathogens.</title>
        <authorList>
            <person name="Haridas S."/>
            <person name="Albert R."/>
            <person name="Binder M."/>
            <person name="Bloem J."/>
            <person name="Labutti K."/>
            <person name="Salamov A."/>
            <person name="Andreopoulos B."/>
            <person name="Baker S."/>
            <person name="Barry K."/>
            <person name="Bills G."/>
            <person name="Bluhm B."/>
            <person name="Cannon C."/>
            <person name="Castanera R."/>
            <person name="Culley D."/>
            <person name="Daum C."/>
            <person name="Ezra D."/>
            <person name="Gonzalez J."/>
            <person name="Henrissat B."/>
            <person name="Kuo A."/>
            <person name="Liang C."/>
            <person name="Lipzen A."/>
            <person name="Lutzoni F."/>
            <person name="Magnuson J."/>
            <person name="Mondo S."/>
            <person name="Nolan M."/>
            <person name="Ohm R."/>
            <person name="Pangilinan J."/>
            <person name="Park H.-J."/>
            <person name="Ramirez L."/>
            <person name="Alfaro M."/>
            <person name="Sun H."/>
            <person name="Tritt A."/>
            <person name="Yoshinaga Y."/>
            <person name="Zwiers L.-H."/>
            <person name="Turgeon B."/>
            <person name="Goodwin S."/>
            <person name="Spatafora J."/>
            <person name="Crous P."/>
            <person name="Grigoriev I."/>
        </authorList>
    </citation>
    <scope>NUCLEOTIDE SEQUENCE</scope>
    <source>
        <strain evidence="3">CBS 121739</strain>
    </source>
</reference>
<keyword evidence="2" id="KW-0732">Signal</keyword>
<dbReference type="GeneID" id="54484872"/>
<feature type="chain" id="PRO_5025450284" evidence="2">
    <location>
        <begin position="34"/>
        <end position="182"/>
    </location>
</feature>
<name>A0A6A6W9F6_9PEZI</name>
<dbReference type="AlphaFoldDB" id="A0A6A6W9F6"/>
<evidence type="ECO:0000313" key="4">
    <source>
        <dbReference type="Proteomes" id="UP000799437"/>
    </source>
</evidence>